<sequence>MENRRVYIVLLVWLLVQVTEASPRTDIVARICGKKHAKNSKVYIKNFSKVTRMIRDDIRDNGYATASTGHPPNQLHLMAQCFYDLSTDDCLLCFDRCLALLPGCFPKVSGRIYLDGCFMRVDNYTFYNETLLSSDKTVCGAVDMDTAPDFISITQRVIRNVASEAPSNDGFAGGGYDGSPLCSSYAYANCWNTLDEESCKSCLRNASDSILNCLPSTEGRVANAGCFLRYSNYRFFNDPQYCTITAATAVICVITVLIGLCMGKIVYKVVHRHKSLKEVDIESSMLTKSSTFKYSTLEKASDNFSEANKLGFGAYGDVFKGTLADGREIAIKRLHISHKHQMKEIQNEMKIITGVQHKNLARFLGCCLTTQLSLLIYEFAPNKSLDYLLFDPERKKELDWPKRLNIIIGTAEGLEYLHTNDGVTIVHRDIKASNILLDLRYRPKIADFGLAKFCCGDGINACPLIEGTLGYMAPEYLAHGRLTEKVDVYSYGVLVLEIVSGARNGSFQADDPLHTLVTSTWNHYQSNTVWEIVDESLKGEENIKEQVQKVVQVGLLCTQESPALRPTMTKVTCMLKGLELDIPTPSKPPFVYEFSHVVTVSPDSPHQLSNNSLSHCNPPPPPPLPPPS</sequence>
<dbReference type="InterPro" id="IPR000719">
    <property type="entry name" value="Prot_kinase_dom"/>
</dbReference>
<dbReference type="InterPro" id="IPR011009">
    <property type="entry name" value="Kinase-like_dom_sf"/>
</dbReference>
<dbReference type="eggNOG" id="ENOG502QUCX">
    <property type="taxonomic scope" value="Eukaryota"/>
</dbReference>
<feature type="transmembrane region" description="Helical" evidence="16">
    <location>
        <begin position="244"/>
        <end position="267"/>
    </location>
</feature>
<dbReference type="PROSITE" id="PS00108">
    <property type="entry name" value="PROTEIN_KINASE_ST"/>
    <property type="match status" value="1"/>
</dbReference>
<protein>
    <submittedName>
        <fullName evidence="21">Cysteine-rich receptor-like protein kinase 43</fullName>
    </submittedName>
</protein>
<feature type="chain" id="PRO_5010516528" evidence="17">
    <location>
        <begin position="22"/>
        <end position="628"/>
    </location>
</feature>
<dbReference type="OMA" id="RQDSKIC"/>
<evidence type="ECO:0000256" key="12">
    <source>
        <dbReference type="ARBA" id="ARBA00023170"/>
    </source>
</evidence>
<keyword evidence="6" id="KW-0677">Repeat</keyword>
<keyword evidence="3" id="KW-0808">Transferase</keyword>
<keyword evidence="9 14" id="KW-0067">ATP-binding</keyword>
<evidence type="ECO:0000256" key="13">
    <source>
        <dbReference type="ARBA" id="ARBA00023180"/>
    </source>
</evidence>
<feature type="domain" description="Gnk2-homologous" evidence="19">
    <location>
        <begin position="132"/>
        <end position="235"/>
    </location>
</feature>
<dbReference type="GeneID" id="104591958"/>
<evidence type="ECO:0000256" key="11">
    <source>
        <dbReference type="ARBA" id="ARBA00023136"/>
    </source>
</evidence>
<evidence type="ECO:0000256" key="6">
    <source>
        <dbReference type="ARBA" id="ARBA00022737"/>
    </source>
</evidence>
<keyword evidence="8" id="KW-0418">Kinase</keyword>
<reference evidence="21" key="1">
    <citation type="submission" date="2025-08" db="UniProtKB">
        <authorList>
            <consortium name="RefSeq"/>
        </authorList>
    </citation>
    <scope>IDENTIFICATION</scope>
</reference>
<dbReference type="GO" id="GO:0005524">
    <property type="term" value="F:ATP binding"/>
    <property type="evidence" value="ECO:0007669"/>
    <property type="project" value="UniProtKB-UniRule"/>
</dbReference>
<dbReference type="KEGG" id="nnu:104591958"/>
<dbReference type="Gene3D" id="1.10.510.10">
    <property type="entry name" value="Transferase(Phosphotransferase) domain 1"/>
    <property type="match status" value="1"/>
</dbReference>
<name>A0A1U7ZDN2_NELNU</name>
<keyword evidence="13" id="KW-0325">Glycoprotein</keyword>
<evidence type="ECO:0000256" key="5">
    <source>
        <dbReference type="ARBA" id="ARBA00022729"/>
    </source>
</evidence>
<evidence type="ECO:0000256" key="16">
    <source>
        <dbReference type="SAM" id="Phobius"/>
    </source>
</evidence>
<evidence type="ECO:0000256" key="9">
    <source>
        <dbReference type="ARBA" id="ARBA00022840"/>
    </source>
</evidence>
<dbReference type="Pfam" id="PF00069">
    <property type="entry name" value="Pkinase"/>
    <property type="match status" value="1"/>
</dbReference>
<dbReference type="Pfam" id="PF01657">
    <property type="entry name" value="Stress-antifung"/>
    <property type="match status" value="2"/>
</dbReference>
<evidence type="ECO:0000259" key="19">
    <source>
        <dbReference type="PROSITE" id="PS51473"/>
    </source>
</evidence>
<keyword evidence="4 16" id="KW-0812">Transmembrane</keyword>
<dbReference type="CDD" id="cd23509">
    <property type="entry name" value="Gnk2-like"/>
    <property type="match status" value="2"/>
</dbReference>
<evidence type="ECO:0000256" key="14">
    <source>
        <dbReference type="PROSITE-ProRule" id="PRU10141"/>
    </source>
</evidence>
<feature type="region of interest" description="Disordered" evidence="15">
    <location>
        <begin position="603"/>
        <end position="628"/>
    </location>
</feature>
<dbReference type="PROSITE" id="PS50011">
    <property type="entry name" value="PROTEIN_KINASE_DOM"/>
    <property type="match status" value="1"/>
</dbReference>
<dbReference type="Gene3D" id="3.30.430.20">
    <property type="entry name" value="Gnk2 domain, C-X8-C-X2-C motif"/>
    <property type="match status" value="2"/>
</dbReference>
<comment type="subcellular location">
    <subcellularLocation>
        <location evidence="1">Membrane</location>
        <topology evidence="1">Single-pass membrane protein</topology>
    </subcellularLocation>
</comment>
<dbReference type="InParanoid" id="A0A1U7ZDN2"/>
<accession>A0A1U7ZDN2</accession>
<dbReference type="InterPro" id="IPR038408">
    <property type="entry name" value="GNK2_sf"/>
</dbReference>
<evidence type="ECO:0000313" key="21">
    <source>
        <dbReference type="RefSeq" id="XP_010249417.1"/>
    </source>
</evidence>
<gene>
    <name evidence="21" type="primary">LOC104591958</name>
</gene>
<dbReference type="GO" id="GO:0016020">
    <property type="term" value="C:membrane"/>
    <property type="evidence" value="ECO:0007669"/>
    <property type="project" value="UniProtKB-SubCell"/>
</dbReference>
<keyword evidence="5 17" id="KW-0732">Signal</keyword>
<feature type="compositionally biased region" description="Pro residues" evidence="15">
    <location>
        <begin position="617"/>
        <end position="628"/>
    </location>
</feature>
<dbReference type="InterPro" id="IPR008271">
    <property type="entry name" value="Ser/Thr_kinase_AS"/>
</dbReference>
<evidence type="ECO:0000256" key="17">
    <source>
        <dbReference type="SAM" id="SignalP"/>
    </source>
</evidence>
<dbReference type="AlphaFoldDB" id="A0A1U7ZDN2"/>
<dbReference type="SMART" id="SM00220">
    <property type="entry name" value="S_TKc"/>
    <property type="match status" value="1"/>
</dbReference>
<evidence type="ECO:0000256" key="7">
    <source>
        <dbReference type="ARBA" id="ARBA00022741"/>
    </source>
</evidence>
<dbReference type="PROSITE" id="PS00107">
    <property type="entry name" value="PROTEIN_KINASE_ATP"/>
    <property type="match status" value="1"/>
</dbReference>
<evidence type="ECO:0000256" key="2">
    <source>
        <dbReference type="ARBA" id="ARBA00022527"/>
    </source>
</evidence>
<keyword evidence="20" id="KW-1185">Reference proteome</keyword>
<feature type="domain" description="Gnk2-homologous" evidence="19">
    <location>
        <begin position="25"/>
        <end position="126"/>
    </location>
</feature>
<feature type="domain" description="Protein kinase" evidence="18">
    <location>
        <begin position="304"/>
        <end position="591"/>
    </location>
</feature>
<evidence type="ECO:0000256" key="10">
    <source>
        <dbReference type="ARBA" id="ARBA00022989"/>
    </source>
</evidence>
<dbReference type="SUPFAM" id="SSF56112">
    <property type="entry name" value="Protein kinase-like (PK-like)"/>
    <property type="match status" value="1"/>
</dbReference>
<dbReference type="PANTHER" id="PTHR47973">
    <property type="entry name" value="CYSTEINE-RICH RECEPTOR-LIKE PROTEIN KINASE 3"/>
    <property type="match status" value="1"/>
</dbReference>
<evidence type="ECO:0000256" key="15">
    <source>
        <dbReference type="SAM" id="MobiDB-lite"/>
    </source>
</evidence>
<keyword evidence="11 16" id="KW-0472">Membrane</keyword>
<evidence type="ECO:0000256" key="3">
    <source>
        <dbReference type="ARBA" id="ARBA00022679"/>
    </source>
</evidence>
<feature type="compositionally biased region" description="Polar residues" evidence="15">
    <location>
        <begin position="603"/>
        <end position="615"/>
    </location>
</feature>
<dbReference type="FunFam" id="3.30.430.20:FF:000015">
    <property type="entry name" value="Cysteine-rich receptor-like protein kinase 3"/>
    <property type="match status" value="1"/>
</dbReference>
<feature type="binding site" evidence="14">
    <location>
        <position position="332"/>
    </location>
    <ligand>
        <name>ATP</name>
        <dbReference type="ChEBI" id="CHEBI:30616"/>
    </ligand>
</feature>
<dbReference type="InterPro" id="IPR052059">
    <property type="entry name" value="CR_Ser/Thr_kinase"/>
</dbReference>
<evidence type="ECO:0000313" key="20">
    <source>
        <dbReference type="Proteomes" id="UP000189703"/>
    </source>
</evidence>
<dbReference type="InterPro" id="IPR002902">
    <property type="entry name" value="GNK2"/>
</dbReference>
<feature type="signal peptide" evidence="17">
    <location>
        <begin position="1"/>
        <end position="21"/>
    </location>
</feature>
<evidence type="ECO:0000256" key="4">
    <source>
        <dbReference type="ARBA" id="ARBA00022692"/>
    </source>
</evidence>
<evidence type="ECO:0000259" key="18">
    <source>
        <dbReference type="PROSITE" id="PS50011"/>
    </source>
</evidence>
<evidence type="ECO:0000256" key="1">
    <source>
        <dbReference type="ARBA" id="ARBA00004167"/>
    </source>
</evidence>
<dbReference type="Gene3D" id="3.30.200.20">
    <property type="entry name" value="Phosphorylase Kinase, domain 1"/>
    <property type="match status" value="1"/>
</dbReference>
<keyword evidence="2" id="KW-0723">Serine/threonine-protein kinase</keyword>
<dbReference type="FunFam" id="1.10.510.10:FF:000336">
    <property type="entry name" value="Cysteine-rich receptor-like protein kinase 2"/>
    <property type="match status" value="1"/>
</dbReference>
<dbReference type="RefSeq" id="XP_010249417.1">
    <property type="nucleotide sequence ID" value="XM_010251115.1"/>
</dbReference>
<evidence type="ECO:0000256" key="8">
    <source>
        <dbReference type="ARBA" id="ARBA00022777"/>
    </source>
</evidence>
<dbReference type="OrthoDB" id="1908121at2759"/>
<dbReference type="Proteomes" id="UP000189703">
    <property type="component" value="Unplaced"/>
</dbReference>
<proteinExistence type="predicted"/>
<dbReference type="GO" id="GO:0004674">
    <property type="term" value="F:protein serine/threonine kinase activity"/>
    <property type="evidence" value="ECO:0000318"/>
    <property type="project" value="GO_Central"/>
</dbReference>
<dbReference type="PROSITE" id="PS51473">
    <property type="entry name" value="GNK2"/>
    <property type="match status" value="2"/>
</dbReference>
<keyword evidence="10 16" id="KW-1133">Transmembrane helix</keyword>
<keyword evidence="7 14" id="KW-0547">Nucleotide-binding</keyword>
<keyword evidence="12" id="KW-0675">Receptor</keyword>
<organism evidence="20 21">
    <name type="scientific">Nelumbo nucifera</name>
    <name type="common">Sacred lotus</name>
    <dbReference type="NCBI Taxonomy" id="4432"/>
    <lineage>
        <taxon>Eukaryota</taxon>
        <taxon>Viridiplantae</taxon>
        <taxon>Streptophyta</taxon>
        <taxon>Embryophyta</taxon>
        <taxon>Tracheophyta</taxon>
        <taxon>Spermatophyta</taxon>
        <taxon>Magnoliopsida</taxon>
        <taxon>Proteales</taxon>
        <taxon>Nelumbonaceae</taxon>
        <taxon>Nelumbo</taxon>
    </lineage>
</organism>
<dbReference type="InterPro" id="IPR017441">
    <property type="entry name" value="Protein_kinase_ATP_BS"/>
</dbReference>